<dbReference type="OrthoDB" id="9797819at2"/>
<dbReference type="InterPro" id="IPR050256">
    <property type="entry name" value="Glycosyltransferase_2"/>
</dbReference>
<evidence type="ECO:0000256" key="1">
    <source>
        <dbReference type="ARBA" id="ARBA00006739"/>
    </source>
</evidence>
<accession>A0A1H9GCC2</accession>
<reference evidence="5" key="1">
    <citation type="submission" date="2016-10" db="EMBL/GenBank/DDBJ databases">
        <authorList>
            <person name="Varghese N."/>
            <person name="Submissions S."/>
        </authorList>
    </citation>
    <scope>NUCLEOTIDE SEQUENCE [LARGE SCALE GENOMIC DNA]</scope>
    <source>
        <strain evidence="5">CGMCC 4.6856</strain>
    </source>
</reference>
<dbReference type="InterPro" id="IPR001173">
    <property type="entry name" value="Glyco_trans_2-like"/>
</dbReference>
<evidence type="ECO:0000259" key="3">
    <source>
        <dbReference type="Pfam" id="PF00535"/>
    </source>
</evidence>
<dbReference type="RefSeq" id="WP_091179515.1">
    <property type="nucleotide sequence ID" value="NZ_FOFA01000003.1"/>
</dbReference>
<dbReference type="SUPFAM" id="SSF53448">
    <property type="entry name" value="Nucleotide-diphospho-sugar transferases"/>
    <property type="match status" value="1"/>
</dbReference>
<dbReference type="PANTHER" id="PTHR48090">
    <property type="entry name" value="UNDECAPRENYL-PHOSPHATE 4-DEOXY-4-FORMAMIDO-L-ARABINOSE TRANSFERASE-RELATED"/>
    <property type="match status" value="1"/>
</dbReference>
<dbReference type="EMBL" id="FOFA01000003">
    <property type="protein sequence ID" value="SEQ47736.1"/>
    <property type="molecule type" value="Genomic_DNA"/>
</dbReference>
<gene>
    <name evidence="4" type="ORF">SAMN05421756_103580</name>
</gene>
<evidence type="ECO:0000256" key="2">
    <source>
        <dbReference type="SAM" id="MobiDB-lite"/>
    </source>
</evidence>
<comment type="similarity">
    <text evidence="1">Belongs to the glycosyltransferase 2 family.</text>
</comment>
<dbReference type="Pfam" id="PF00535">
    <property type="entry name" value="Glycos_transf_2"/>
    <property type="match status" value="1"/>
</dbReference>
<evidence type="ECO:0000313" key="4">
    <source>
        <dbReference type="EMBL" id="SEQ47736.1"/>
    </source>
</evidence>
<dbReference type="PANTHER" id="PTHR48090:SF7">
    <property type="entry name" value="RFBJ PROTEIN"/>
    <property type="match status" value="1"/>
</dbReference>
<proteinExistence type="inferred from homology"/>
<dbReference type="STRING" id="1036181.SAMN05421756_103580"/>
<keyword evidence="4" id="KW-0808">Transferase</keyword>
<protein>
    <submittedName>
        <fullName evidence="4">Glycosyl transferase family 2</fullName>
    </submittedName>
</protein>
<feature type="region of interest" description="Disordered" evidence="2">
    <location>
        <begin position="217"/>
        <end position="247"/>
    </location>
</feature>
<dbReference type="Proteomes" id="UP000198504">
    <property type="component" value="Unassembled WGS sequence"/>
</dbReference>
<keyword evidence="5" id="KW-1185">Reference proteome</keyword>
<organism evidence="4 5">
    <name type="scientific">Microlunatus flavus</name>
    <dbReference type="NCBI Taxonomy" id="1036181"/>
    <lineage>
        <taxon>Bacteria</taxon>
        <taxon>Bacillati</taxon>
        <taxon>Actinomycetota</taxon>
        <taxon>Actinomycetes</taxon>
        <taxon>Propionibacteriales</taxon>
        <taxon>Propionibacteriaceae</taxon>
        <taxon>Microlunatus</taxon>
    </lineage>
</organism>
<feature type="domain" description="Glycosyltransferase 2-like" evidence="3">
    <location>
        <begin position="2"/>
        <end position="129"/>
    </location>
</feature>
<feature type="compositionally biased region" description="Basic residues" evidence="2">
    <location>
        <begin position="217"/>
        <end position="230"/>
    </location>
</feature>
<sequence>MTVVLPCLDEALALPGVLARVPEGWQALVVDNGSTDGSAALAARLGARVVHEGRRGYGAPVHTGIEAATTEVVAVIDCDGSLDPAELVGPAATIARGEADLVVGRRRVVEPRSWPWHARAGNAVLAALIRSSTGVAVHDIAPVRVAQRQALLDLGVEDRRFGYPLETVLAAAQAGWRVVEVDVTYRRRTLGGRSKVSGSVRGTLRVLQDFTRVLLRRRGRRTAPPHHSRAHPNGAHPDRATTPNPLT</sequence>
<dbReference type="GO" id="GO:0016740">
    <property type="term" value="F:transferase activity"/>
    <property type="evidence" value="ECO:0007669"/>
    <property type="project" value="UniProtKB-KW"/>
</dbReference>
<evidence type="ECO:0000313" key="5">
    <source>
        <dbReference type="Proteomes" id="UP000198504"/>
    </source>
</evidence>
<dbReference type="InterPro" id="IPR029044">
    <property type="entry name" value="Nucleotide-diphossugar_trans"/>
</dbReference>
<name>A0A1H9GCC2_9ACTN</name>
<dbReference type="CDD" id="cd04179">
    <property type="entry name" value="DPM_DPG-synthase_like"/>
    <property type="match status" value="1"/>
</dbReference>
<dbReference type="Gene3D" id="3.90.550.10">
    <property type="entry name" value="Spore Coat Polysaccharide Biosynthesis Protein SpsA, Chain A"/>
    <property type="match status" value="1"/>
</dbReference>
<dbReference type="AlphaFoldDB" id="A0A1H9GCC2"/>